<dbReference type="NCBIfam" id="TIGR03696">
    <property type="entry name" value="Rhs_assc_core"/>
    <property type="match status" value="1"/>
</dbReference>
<dbReference type="Proteomes" id="UP000028703">
    <property type="component" value="Unassembled WGS sequence"/>
</dbReference>
<dbReference type="AlphaFoldDB" id="A0A085YXV5"/>
<comment type="caution">
    <text evidence="1">The sequence shown here is derived from an EMBL/GenBank/DDBJ whole genome shotgun (WGS) entry which is preliminary data.</text>
</comment>
<accession>A0A085YXV5</accession>
<keyword evidence="2" id="KW-1185">Reference proteome</keyword>
<dbReference type="OrthoDB" id="2972467at2"/>
<evidence type="ECO:0008006" key="3">
    <source>
        <dbReference type="Google" id="ProtNLM"/>
    </source>
</evidence>
<organism evidence="1 2">
    <name type="scientific">Chryseobacterium luteum</name>
    <dbReference type="NCBI Taxonomy" id="421531"/>
    <lineage>
        <taxon>Bacteria</taxon>
        <taxon>Pseudomonadati</taxon>
        <taxon>Bacteroidota</taxon>
        <taxon>Flavobacteriia</taxon>
        <taxon>Flavobacteriales</taxon>
        <taxon>Weeksellaceae</taxon>
        <taxon>Chryseobacterium group</taxon>
        <taxon>Chryseobacterium</taxon>
    </lineage>
</organism>
<dbReference type="Gene3D" id="2.180.10.10">
    <property type="entry name" value="RHS repeat-associated core"/>
    <property type="match status" value="1"/>
</dbReference>
<evidence type="ECO:0000313" key="2">
    <source>
        <dbReference type="Proteomes" id="UP000028703"/>
    </source>
</evidence>
<dbReference type="STRING" id="421531.IX38_21915"/>
<evidence type="ECO:0000313" key="1">
    <source>
        <dbReference type="EMBL" id="KFE97018.1"/>
    </source>
</evidence>
<gene>
    <name evidence="1" type="ORF">IX38_21915</name>
</gene>
<dbReference type="InterPro" id="IPR022385">
    <property type="entry name" value="Rhs_assc_core"/>
</dbReference>
<dbReference type="RefSeq" id="WP_034707919.1">
    <property type="nucleotide sequence ID" value="NZ_JPRO01000033.1"/>
</dbReference>
<dbReference type="InterPro" id="IPR050708">
    <property type="entry name" value="T6SS_VgrG/RHS"/>
</dbReference>
<protein>
    <recommendedName>
        <fullName evidence="3">RHS repeat-associated core domain-containing protein</fullName>
    </recommendedName>
</protein>
<proteinExistence type="predicted"/>
<dbReference type="PANTHER" id="PTHR32305">
    <property type="match status" value="1"/>
</dbReference>
<feature type="non-terminal residue" evidence="1">
    <location>
        <position position="1"/>
    </location>
</feature>
<sequence>GGPPEWKLDFVATAEGFYSFTENRYIYQYRDHLGNARVSFAKNSEGALEVTDTNNYYPFGLNHIQGMLISSKLGSYYSYKYNGKELQETGMYDYGARMYMSDIGRWGVVDPLAETNRRFNPYNYAVNNPIRFIDPDGRSESDWIRKDGKWQYDANVTTVEQAQKMKDVDGFAKNGTVLADAKIGANGESGYVRLSEGGKASYEPTYGAINAFESSMPMSLGGTMTTWTNETFQIFTGGANETDPDTMKKVLPGDKLETNNMFEYIFGGYGRNTKLSGGTTGFQEALVQFGLDAESLGNPFGFNNNIALTEQVFKSPYSYPEDTVKITTPKNKYSDSVRFHNAVKNVNDRNTINFYNRTNFLGKSNWK</sequence>
<reference evidence="1 2" key="1">
    <citation type="submission" date="2014-07" db="EMBL/GenBank/DDBJ databases">
        <title>Genome of Chryseobacterium luteum DSM 18605.</title>
        <authorList>
            <person name="Stropko S.J."/>
            <person name="Pipes S.E."/>
            <person name="Newman J.D."/>
        </authorList>
    </citation>
    <scope>NUCLEOTIDE SEQUENCE [LARGE SCALE GENOMIC DNA]</scope>
    <source>
        <strain evidence="1 2">DSM 18605</strain>
    </source>
</reference>
<dbReference type="EMBL" id="JPRO01000033">
    <property type="protein sequence ID" value="KFE97018.1"/>
    <property type="molecule type" value="Genomic_DNA"/>
</dbReference>
<dbReference type="PANTHER" id="PTHR32305:SF15">
    <property type="entry name" value="PROTEIN RHSA-RELATED"/>
    <property type="match status" value="1"/>
</dbReference>
<name>A0A085YXV5_9FLAO</name>
<dbReference type="eggNOG" id="COG3209">
    <property type="taxonomic scope" value="Bacteria"/>
</dbReference>